<organism evidence="2 3">
    <name type="scientific">Tilletiopsis washingtonensis</name>
    <dbReference type="NCBI Taxonomy" id="58919"/>
    <lineage>
        <taxon>Eukaryota</taxon>
        <taxon>Fungi</taxon>
        <taxon>Dikarya</taxon>
        <taxon>Basidiomycota</taxon>
        <taxon>Ustilaginomycotina</taxon>
        <taxon>Exobasidiomycetes</taxon>
        <taxon>Entylomatales</taxon>
        <taxon>Entylomatales incertae sedis</taxon>
        <taxon>Tilletiopsis</taxon>
    </lineage>
</organism>
<feature type="compositionally biased region" description="Low complexity" evidence="1">
    <location>
        <begin position="34"/>
        <end position="71"/>
    </location>
</feature>
<sequence>CLTTPRTTPPCPSSTRAAQRPTRSRTARRRRGSAPRSPTSYTNLARSTTRPSTPRPSTSSTTVPRAASRSSCRLETGAQRASPRPQAGPV</sequence>
<evidence type="ECO:0000313" key="2">
    <source>
        <dbReference type="EMBL" id="PWO00892.1"/>
    </source>
</evidence>
<protein>
    <submittedName>
        <fullName evidence="2">Uncharacterized protein</fullName>
    </submittedName>
</protein>
<dbReference type="EMBL" id="KZ819284">
    <property type="protein sequence ID" value="PWO00892.1"/>
    <property type="molecule type" value="Genomic_DNA"/>
</dbReference>
<feature type="compositionally biased region" description="Basic residues" evidence="1">
    <location>
        <begin position="22"/>
        <end position="33"/>
    </location>
</feature>
<feature type="non-terminal residue" evidence="2">
    <location>
        <position position="1"/>
    </location>
</feature>
<dbReference type="GeneID" id="37272477"/>
<accession>A0A316ZH95</accession>
<gene>
    <name evidence="2" type="ORF">FA09DRAFT_358243</name>
</gene>
<dbReference type="Proteomes" id="UP000245946">
    <property type="component" value="Unassembled WGS sequence"/>
</dbReference>
<keyword evidence="3" id="KW-1185">Reference proteome</keyword>
<proteinExistence type="predicted"/>
<feature type="region of interest" description="Disordered" evidence="1">
    <location>
        <begin position="1"/>
        <end position="90"/>
    </location>
</feature>
<reference evidence="2 3" key="1">
    <citation type="journal article" date="2018" name="Mol. Biol. Evol.">
        <title>Broad Genomic Sampling Reveals a Smut Pathogenic Ancestry of the Fungal Clade Ustilaginomycotina.</title>
        <authorList>
            <person name="Kijpornyongpan T."/>
            <person name="Mondo S.J."/>
            <person name="Barry K."/>
            <person name="Sandor L."/>
            <person name="Lee J."/>
            <person name="Lipzen A."/>
            <person name="Pangilinan J."/>
            <person name="LaButti K."/>
            <person name="Hainaut M."/>
            <person name="Henrissat B."/>
            <person name="Grigoriev I.V."/>
            <person name="Spatafora J.W."/>
            <person name="Aime M.C."/>
        </authorList>
    </citation>
    <scope>NUCLEOTIDE SEQUENCE [LARGE SCALE GENOMIC DNA]</scope>
    <source>
        <strain evidence="2 3">MCA 4186</strain>
    </source>
</reference>
<evidence type="ECO:0000256" key="1">
    <source>
        <dbReference type="SAM" id="MobiDB-lite"/>
    </source>
</evidence>
<dbReference type="RefSeq" id="XP_025601170.1">
    <property type="nucleotide sequence ID" value="XM_025744933.1"/>
</dbReference>
<name>A0A316ZH95_9BASI</name>
<dbReference type="AlphaFoldDB" id="A0A316ZH95"/>
<evidence type="ECO:0000313" key="3">
    <source>
        <dbReference type="Proteomes" id="UP000245946"/>
    </source>
</evidence>